<dbReference type="InterPro" id="IPR002528">
    <property type="entry name" value="MATE_fam"/>
</dbReference>
<feature type="transmembrane region" description="Helical" evidence="13">
    <location>
        <begin position="326"/>
        <end position="349"/>
    </location>
</feature>
<evidence type="ECO:0000256" key="7">
    <source>
        <dbReference type="ARBA" id="ARBA00022475"/>
    </source>
</evidence>
<keyword evidence="11 13" id="KW-0472">Membrane</keyword>
<dbReference type="STRING" id="888064.HMPREF9088_0373"/>
<dbReference type="AlphaFoldDB" id="E6LDD3"/>
<keyword evidence="15" id="KW-1185">Reference proteome</keyword>
<evidence type="ECO:0000256" key="9">
    <source>
        <dbReference type="ARBA" id="ARBA00022989"/>
    </source>
</evidence>
<dbReference type="PANTHER" id="PTHR43298:SF2">
    <property type="entry name" value="FMN_FAD EXPORTER YEEO-RELATED"/>
    <property type="match status" value="1"/>
</dbReference>
<comment type="function">
    <text evidence="1">Multidrug efflux pump.</text>
</comment>
<dbReference type="GO" id="GO:0005886">
    <property type="term" value="C:plasma membrane"/>
    <property type="evidence" value="ECO:0007669"/>
    <property type="project" value="UniProtKB-SubCell"/>
</dbReference>
<reference evidence="14 15" key="1">
    <citation type="submission" date="2010-12" db="EMBL/GenBank/DDBJ databases">
        <authorList>
            <person name="Muzny D."/>
            <person name="Qin X."/>
            <person name="Deng J."/>
            <person name="Jiang H."/>
            <person name="Liu Y."/>
            <person name="Qu J."/>
            <person name="Song X.-Z."/>
            <person name="Zhang L."/>
            <person name="Thornton R."/>
            <person name="Coyle M."/>
            <person name="Francisco L."/>
            <person name="Jackson L."/>
            <person name="Javaid M."/>
            <person name="Korchina V."/>
            <person name="Kovar C."/>
            <person name="Mata R."/>
            <person name="Mathew T."/>
            <person name="Ngo R."/>
            <person name="Nguyen L."/>
            <person name="Nguyen N."/>
            <person name="Okwuonu G."/>
            <person name="Ongeri F."/>
            <person name="Pham C."/>
            <person name="Simmons D."/>
            <person name="Wilczek-Boney K."/>
            <person name="Hale W."/>
            <person name="Jakkamsetti A."/>
            <person name="Pham P."/>
            <person name="Ruth R."/>
            <person name="San Lucas F."/>
            <person name="Warren J."/>
            <person name="Zhang J."/>
            <person name="Zhao Z."/>
            <person name="Zhou C."/>
            <person name="Zhu D."/>
            <person name="Lee S."/>
            <person name="Bess C."/>
            <person name="Blankenburg K."/>
            <person name="Forbes L."/>
            <person name="Fu Q."/>
            <person name="Gubbala S."/>
            <person name="Hirani K."/>
            <person name="Jayaseelan J.C."/>
            <person name="Lara F."/>
            <person name="Munidasa M."/>
            <person name="Palculict T."/>
            <person name="Patil S."/>
            <person name="Pu L.-L."/>
            <person name="Saada N."/>
            <person name="Tang L."/>
            <person name="Weissenberger G."/>
            <person name="Zhu Y."/>
            <person name="Hemphill L."/>
            <person name="Shang Y."/>
            <person name="Youmans B."/>
            <person name="Ayvaz T."/>
            <person name="Ross M."/>
            <person name="Santibanez J."/>
            <person name="Aqrawi P."/>
            <person name="Gross S."/>
            <person name="Joshi V."/>
            <person name="Fowler G."/>
            <person name="Nazareth L."/>
            <person name="Reid J."/>
            <person name="Worley K."/>
            <person name="Petrosino J."/>
            <person name="Highlander S."/>
            <person name="Gibbs R."/>
        </authorList>
    </citation>
    <scope>NUCLEOTIDE SEQUENCE [LARGE SCALE GENOMIC DNA]</scope>
    <source>
        <strain evidence="15">DSM 15952 / CCUG 50447 / LMG 22039 / TP 1.5</strain>
    </source>
</reference>
<gene>
    <name evidence="14" type="ORF">HMPREF9088_0373</name>
</gene>
<dbReference type="RefSeq" id="WP_007207394.1">
    <property type="nucleotide sequence ID" value="NZ_GL622241.1"/>
</dbReference>
<feature type="transmembrane region" description="Helical" evidence="13">
    <location>
        <begin position="361"/>
        <end position="383"/>
    </location>
</feature>
<proteinExistence type="inferred from homology"/>
<evidence type="ECO:0000256" key="3">
    <source>
        <dbReference type="ARBA" id="ARBA00010199"/>
    </source>
</evidence>
<dbReference type="GO" id="GO:0042910">
    <property type="term" value="F:xenobiotic transmembrane transporter activity"/>
    <property type="evidence" value="ECO:0007669"/>
    <property type="project" value="InterPro"/>
</dbReference>
<evidence type="ECO:0000256" key="11">
    <source>
        <dbReference type="ARBA" id="ARBA00023136"/>
    </source>
</evidence>
<comment type="similarity">
    <text evidence="3">Belongs to the multi antimicrobial extrusion (MATE) (TC 2.A.66.1) family.</text>
</comment>
<comment type="caution">
    <text evidence="14">The sequence shown here is derived from an EMBL/GenBank/DDBJ whole genome shotgun (WGS) entry which is preliminary data.</text>
</comment>
<dbReference type="EMBL" id="AEPV01000012">
    <property type="protein sequence ID" value="EFU74807.1"/>
    <property type="molecule type" value="Genomic_DNA"/>
</dbReference>
<keyword evidence="9 13" id="KW-1133">Transmembrane helix</keyword>
<accession>E6LDD3</accession>
<feature type="transmembrane region" description="Helical" evidence="13">
    <location>
        <begin position="174"/>
        <end position="193"/>
    </location>
</feature>
<dbReference type="PATRIC" id="fig|888064.11.peg.1753"/>
<dbReference type="PIRSF" id="PIRSF006603">
    <property type="entry name" value="DinF"/>
    <property type="match status" value="1"/>
</dbReference>
<dbReference type="PANTHER" id="PTHR43298">
    <property type="entry name" value="MULTIDRUG RESISTANCE PROTEIN NORM-RELATED"/>
    <property type="match status" value="1"/>
</dbReference>
<evidence type="ECO:0000256" key="2">
    <source>
        <dbReference type="ARBA" id="ARBA00004651"/>
    </source>
</evidence>
<feature type="transmembrane region" description="Helical" evidence="13">
    <location>
        <begin position="35"/>
        <end position="58"/>
    </location>
</feature>
<keyword evidence="8 13" id="KW-0812">Transmembrane</keyword>
<evidence type="ECO:0000256" key="12">
    <source>
        <dbReference type="ARBA" id="ARBA00031636"/>
    </source>
</evidence>
<sequence>MNGLEQMAKKQLSSVLFTPDQIVKLVLPIIVDQSFIIGMAIFNTAMISSAGIAAVSAVNMVESLNIFLVSIFIALATGGTVLVAQARGKRDQALLQRAATNTLVTVFLLAFLFSLLMLVFHQQILTGIFGGSSEAVMKNARIYYIGSVASYPALAIVEAACGVLRGVADTKTSFFLSFVTNFSYVGLNLLFILVFRFGIVGMSVAINIARIAGALLSLWYLLYRNEELAITIKRMIHLDRQMMKRVLVVGFPFAAEQLFFNGGKIITQIFIVGLGTLALTSNAIATSLTMLLEIIPGSLTLALVPIVGQSIGAGDTQSVKRFWRAFVVLSSLATLVTGVLLLLLYPWIIELFNAPASVENTVFWITVMVMIFRIIFWPVSFITPSALRAAGDANFTSLVSLSSMWGVRIVLGYLLGITFHYGLYGIWAAMCLEWGVRGAIFALRLRSNAWMKKRLV</sequence>
<dbReference type="eggNOG" id="COG0534">
    <property type="taxonomic scope" value="Bacteria"/>
</dbReference>
<evidence type="ECO:0000256" key="8">
    <source>
        <dbReference type="ARBA" id="ARBA00022692"/>
    </source>
</evidence>
<keyword evidence="10" id="KW-0406">Ion transport</keyword>
<evidence type="ECO:0000256" key="6">
    <source>
        <dbReference type="ARBA" id="ARBA00022449"/>
    </source>
</evidence>
<dbReference type="NCBIfam" id="TIGR00797">
    <property type="entry name" value="matE"/>
    <property type="match status" value="1"/>
</dbReference>
<evidence type="ECO:0000256" key="5">
    <source>
        <dbReference type="ARBA" id="ARBA00022448"/>
    </source>
</evidence>
<feature type="transmembrane region" description="Helical" evidence="13">
    <location>
        <begin position="64"/>
        <end position="86"/>
    </location>
</feature>
<name>E6LDD3_ENTI1</name>
<evidence type="ECO:0000256" key="13">
    <source>
        <dbReference type="SAM" id="Phobius"/>
    </source>
</evidence>
<dbReference type="InterPro" id="IPR048279">
    <property type="entry name" value="MdtK-like"/>
</dbReference>
<keyword evidence="6" id="KW-0050">Antiport</keyword>
<feature type="transmembrane region" description="Helical" evidence="13">
    <location>
        <begin position="395"/>
        <end position="415"/>
    </location>
</feature>
<keyword evidence="7" id="KW-1003">Cell membrane</keyword>
<dbReference type="Proteomes" id="UP000010296">
    <property type="component" value="Unassembled WGS sequence"/>
</dbReference>
<evidence type="ECO:0000256" key="4">
    <source>
        <dbReference type="ARBA" id="ARBA00020268"/>
    </source>
</evidence>
<dbReference type="Pfam" id="PF01554">
    <property type="entry name" value="MatE"/>
    <property type="match status" value="2"/>
</dbReference>
<evidence type="ECO:0000256" key="10">
    <source>
        <dbReference type="ARBA" id="ARBA00023065"/>
    </source>
</evidence>
<evidence type="ECO:0000313" key="15">
    <source>
        <dbReference type="Proteomes" id="UP000010296"/>
    </source>
</evidence>
<feature type="transmembrane region" description="Helical" evidence="13">
    <location>
        <begin position="98"/>
        <end position="122"/>
    </location>
</feature>
<evidence type="ECO:0000313" key="14">
    <source>
        <dbReference type="EMBL" id="EFU74807.1"/>
    </source>
</evidence>
<feature type="transmembrane region" description="Helical" evidence="13">
    <location>
        <begin position="421"/>
        <end position="445"/>
    </location>
</feature>
<comment type="subcellular location">
    <subcellularLocation>
        <location evidence="2">Cell membrane</location>
        <topology evidence="2">Multi-pass membrane protein</topology>
    </subcellularLocation>
</comment>
<evidence type="ECO:0000256" key="1">
    <source>
        <dbReference type="ARBA" id="ARBA00003408"/>
    </source>
</evidence>
<protein>
    <recommendedName>
        <fullName evidence="4">Probable multidrug resistance protein NorM</fullName>
    </recommendedName>
    <alternativeName>
        <fullName evidence="12">Multidrug-efflux transporter</fullName>
    </alternativeName>
</protein>
<feature type="transmembrane region" description="Helical" evidence="13">
    <location>
        <begin position="199"/>
        <end position="222"/>
    </location>
</feature>
<dbReference type="GO" id="GO:0006811">
    <property type="term" value="P:monoatomic ion transport"/>
    <property type="evidence" value="ECO:0007669"/>
    <property type="project" value="UniProtKB-KW"/>
</dbReference>
<dbReference type="GO" id="GO:0015297">
    <property type="term" value="F:antiporter activity"/>
    <property type="evidence" value="ECO:0007669"/>
    <property type="project" value="UniProtKB-KW"/>
</dbReference>
<dbReference type="HOGENOM" id="CLU_012893_5_3_9"/>
<dbReference type="OrthoDB" id="62420at2"/>
<feature type="transmembrane region" description="Helical" evidence="13">
    <location>
        <begin position="265"/>
        <end position="285"/>
    </location>
</feature>
<keyword evidence="5" id="KW-0813">Transport</keyword>
<feature type="transmembrane region" description="Helical" evidence="13">
    <location>
        <begin position="142"/>
        <end position="167"/>
    </location>
</feature>
<organism evidence="14 15">
    <name type="scientific">Enterococcus italicus (strain DSM 15952 / CCUG 50447 / LMG 22039 / TP 1.5)</name>
    <dbReference type="NCBI Taxonomy" id="888064"/>
    <lineage>
        <taxon>Bacteria</taxon>
        <taxon>Bacillati</taxon>
        <taxon>Bacillota</taxon>
        <taxon>Bacilli</taxon>
        <taxon>Lactobacillales</taxon>
        <taxon>Enterococcaceae</taxon>
        <taxon>Enterococcus</taxon>
    </lineage>
</organism>
<dbReference type="InterPro" id="IPR050222">
    <property type="entry name" value="MATE_MdtK"/>
</dbReference>